<dbReference type="AlphaFoldDB" id="A0A1C4H6N7"/>
<keyword evidence="7" id="KW-1185">Reference proteome</keyword>
<dbReference type="Proteomes" id="UP000242610">
    <property type="component" value="Unassembled WGS sequence"/>
</dbReference>
<evidence type="ECO:0000256" key="1">
    <source>
        <dbReference type="ARBA" id="ARBA00022475"/>
    </source>
</evidence>
<dbReference type="InterPro" id="IPR010899">
    <property type="entry name" value="UPF0344"/>
</dbReference>
<feature type="transmembrane region" description="Helical" evidence="5">
    <location>
        <begin position="64"/>
        <end position="85"/>
    </location>
</feature>
<keyword evidence="4 5" id="KW-0472">Membrane</keyword>
<name>A0A1C4H6N7_9BIFI</name>
<keyword evidence="1" id="KW-1003">Cell membrane</keyword>
<reference evidence="7" key="1">
    <citation type="submission" date="2016-08" db="EMBL/GenBank/DDBJ databases">
        <authorList>
            <person name="Varghese N."/>
            <person name="Submissions Spin"/>
        </authorList>
    </citation>
    <scope>NUCLEOTIDE SEQUENCE [LARGE SCALE GENOMIC DNA]</scope>
    <source>
        <strain evidence="7">R-52791</strain>
    </source>
</reference>
<organism evidence="6 7">
    <name type="scientific">Bifidobacterium commune</name>
    <dbReference type="NCBI Taxonomy" id="1505727"/>
    <lineage>
        <taxon>Bacteria</taxon>
        <taxon>Bacillati</taxon>
        <taxon>Actinomycetota</taxon>
        <taxon>Actinomycetes</taxon>
        <taxon>Bifidobacteriales</taxon>
        <taxon>Bifidobacteriaceae</taxon>
        <taxon>Bifidobacterium</taxon>
    </lineage>
</organism>
<protein>
    <submittedName>
        <fullName evidence="6">Uncharacterized protein</fullName>
    </submittedName>
</protein>
<proteinExistence type="predicted"/>
<feature type="transmembrane region" description="Helical" evidence="5">
    <location>
        <begin position="6"/>
        <end position="26"/>
    </location>
</feature>
<sequence length="123" mass="13265">MIWSWMHLIVGAVLIIAVTVGLLGPAQVTKICVMIARVCYILIVFSGIVMIVMSLMNGSVRRPVLLIVKLVLALAVIGLIEIGFARKKKDAVLAMDVWAPIVLIVVVVVLGFVLTGGFPIIMK</sequence>
<evidence type="ECO:0000256" key="4">
    <source>
        <dbReference type="ARBA" id="ARBA00023136"/>
    </source>
</evidence>
<evidence type="ECO:0000313" key="6">
    <source>
        <dbReference type="EMBL" id="SCC80527.1"/>
    </source>
</evidence>
<dbReference type="STRING" id="1505727.GA0061077_1239"/>
<accession>A0A1C4H6N7</accession>
<gene>
    <name evidence="6" type="ORF">GA0061077_1239</name>
</gene>
<keyword evidence="3 5" id="KW-1133">Transmembrane helix</keyword>
<dbReference type="EMBL" id="FMBL01000003">
    <property type="protein sequence ID" value="SCC80527.1"/>
    <property type="molecule type" value="Genomic_DNA"/>
</dbReference>
<evidence type="ECO:0000256" key="3">
    <source>
        <dbReference type="ARBA" id="ARBA00022989"/>
    </source>
</evidence>
<evidence type="ECO:0000313" key="7">
    <source>
        <dbReference type="Proteomes" id="UP000242610"/>
    </source>
</evidence>
<dbReference type="Pfam" id="PF07457">
    <property type="entry name" value="DUF1516"/>
    <property type="match status" value="1"/>
</dbReference>
<feature type="transmembrane region" description="Helical" evidence="5">
    <location>
        <begin position="97"/>
        <end position="121"/>
    </location>
</feature>
<evidence type="ECO:0000256" key="5">
    <source>
        <dbReference type="SAM" id="Phobius"/>
    </source>
</evidence>
<feature type="transmembrane region" description="Helical" evidence="5">
    <location>
        <begin position="38"/>
        <end position="58"/>
    </location>
</feature>
<keyword evidence="2 5" id="KW-0812">Transmembrane</keyword>
<evidence type="ECO:0000256" key="2">
    <source>
        <dbReference type="ARBA" id="ARBA00022692"/>
    </source>
</evidence>